<evidence type="ECO:0000313" key="1">
    <source>
        <dbReference type="EMBL" id="AGK95636.1"/>
    </source>
</evidence>
<dbReference type="PATRIC" id="fig|86416.3.peg.569"/>
<sequence length="115" mass="12828">MSFLINGVAVTAPKTFQVDLVDLDSDTTQRNAAGVLMRDRLRQMRKLQCEWGPLTTVEISTILHAVDPTSMPVTYPDPYAGSDQTRTFYAGDRTAPAFNFNSGQWLGLKFDLIEI</sequence>
<dbReference type="STRING" id="86416.Clopa_0588"/>
<dbReference type="EMBL" id="CP003261">
    <property type="protein sequence ID" value="AGK95636.1"/>
    <property type="molecule type" value="Genomic_DNA"/>
</dbReference>
<dbReference type="Pfam" id="PF20458">
    <property type="entry name" value="DUF6711"/>
    <property type="match status" value="1"/>
</dbReference>
<accession>R4K1J4</accession>
<dbReference type="InterPro" id="IPR046557">
    <property type="entry name" value="DUF6711"/>
</dbReference>
<dbReference type="HOGENOM" id="CLU_167453_0_0_9"/>
<evidence type="ECO:0000313" key="2">
    <source>
        <dbReference type="Proteomes" id="UP000013523"/>
    </source>
</evidence>
<proteinExistence type="predicted"/>
<gene>
    <name evidence="1" type="ORF">Clopa_0588</name>
</gene>
<organism evidence="1 2">
    <name type="scientific">Clostridium pasteurianum BC1</name>
    <dbReference type="NCBI Taxonomy" id="86416"/>
    <lineage>
        <taxon>Bacteria</taxon>
        <taxon>Bacillati</taxon>
        <taxon>Bacillota</taxon>
        <taxon>Clostridia</taxon>
        <taxon>Eubacteriales</taxon>
        <taxon>Clostridiaceae</taxon>
        <taxon>Clostridium</taxon>
    </lineage>
</organism>
<dbReference type="RefSeq" id="WP_015613962.1">
    <property type="nucleotide sequence ID" value="NC_021182.1"/>
</dbReference>
<dbReference type="KEGG" id="cpas:Clopa_0588"/>
<name>R4K1J4_CLOPA</name>
<evidence type="ECO:0008006" key="3">
    <source>
        <dbReference type="Google" id="ProtNLM"/>
    </source>
</evidence>
<dbReference type="OrthoDB" id="1767129at2"/>
<dbReference type="AlphaFoldDB" id="R4K1J4"/>
<reference evidence="1 2" key="1">
    <citation type="submission" date="2012-01" db="EMBL/GenBank/DDBJ databases">
        <title>Complete sequence of chromosome of Clostridium pasteurianum BC1.</title>
        <authorList>
            <consortium name="US DOE Joint Genome Institute"/>
            <person name="Lucas S."/>
            <person name="Han J."/>
            <person name="Lapidus A."/>
            <person name="Cheng J.-F."/>
            <person name="Goodwin L."/>
            <person name="Pitluck S."/>
            <person name="Peters L."/>
            <person name="Mikhailova N."/>
            <person name="Teshima H."/>
            <person name="Detter J.C."/>
            <person name="Han C."/>
            <person name="Tapia R."/>
            <person name="Land M."/>
            <person name="Hauser L."/>
            <person name="Kyrpides N."/>
            <person name="Ivanova N."/>
            <person name="Pagani I."/>
            <person name="Dunn J."/>
            <person name="Taghavi S."/>
            <person name="Francis A."/>
            <person name="van der Lelie D."/>
            <person name="Woyke T."/>
        </authorList>
    </citation>
    <scope>NUCLEOTIDE SEQUENCE [LARGE SCALE GENOMIC DNA]</scope>
    <source>
        <strain evidence="1 2">BC1</strain>
    </source>
</reference>
<protein>
    <recommendedName>
        <fullName evidence="3">Prophage protein</fullName>
    </recommendedName>
</protein>
<dbReference type="eggNOG" id="ENOG5032ZPD">
    <property type="taxonomic scope" value="Bacteria"/>
</dbReference>
<dbReference type="Proteomes" id="UP000013523">
    <property type="component" value="Chromosome"/>
</dbReference>
<keyword evidence="2" id="KW-1185">Reference proteome</keyword>